<accession>A0ABQ6AUN3</accession>
<dbReference type="InterPro" id="IPR050697">
    <property type="entry name" value="Adenylyl/Guanylyl_Cyclase_3/4"/>
</dbReference>
<feature type="repeat" description="TPR" evidence="1">
    <location>
        <begin position="450"/>
        <end position="483"/>
    </location>
</feature>
<dbReference type="PROSITE" id="PS50125">
    <property type="entry name" value="GUANYLATE_CYCLASE_2"/>
    <property type="match status" value="1"/>
</dbReference>
<keyword evidence="4" id="KW-1185">Reference proteome</keyword>
<name>A0ABQ6AUN3_9BRAD</name>
<dbReference type="InterPro" id="IPR029787">
    <property type="entry name" value="Nucleotide_cyclase"/>
</dbReference>
<evidence type="ECO:0000256" key="1">
    <source>
        <dbReference type="PROSITE-ProRule" id="PRU00339"/>
    </source>
</evidence>
<dbReference type="SMART" id="SM00044">
    <property type="entry name" value="CYCc"/>
    <property type="match status" value="1"/>
</dbReference>
<dbReference type="SUPFAM" id="SSF55073">
    <property type="entry name" value="Nucleotide cyclase"/>
    <property type="match status" value="1"/>
</dbReference>
<dbReference type="PANTHER" id="PTHR43081">
    <property type="entry name" value="ADENYLATE CYCLASE, TERMINAL-DIFFERENTIATION SPECIFIC-RELATED"/>
    <property type="match status" value="1"/>
</dbReference>
<organism evidence="3 4">
    <name type="scientific">Bradyrhizobium iriomotense</name>
    <dbReference type="NCBI Taxonomy" id="441950"/>
    <lineage>
        <taxon>Bacteria</taxon>
        <taxon>Pseudomonadati</taxon>
        <taxon>Pseudomonadota</taxon>
        <taxon>Alphaproteobacteria</taxon>
        <taxon>Hyphomicrobiales</taxon>
        <taxon>Nitrobacteraceae</taxon>
        <taxon>Bradyrhizobium</taxon>
    </lineage>
</organism>
<dbReference type="Gene3D" id="3.40.50.10070">
    <property type="entry name" value="TolB, N-terminal domain"/>
    <property type="match status" value="1"/>
</dbReference>
<dbReference type="PANTHER" id="PTHR43081:SF19">
    <property type="entry name" value="PH-SENSITIVE ADENYLATE CYCLASE RV1264"/>
    <property type="match status" value="1"/>
</dbReference>
<dbReference type="CDD" id="cd07302">
    <property type="entry name" value="CHD"/>
    <property type="match status" value="1"/>
</dbReference>
<proteinExistence type="predicted"/>
<dbReference type="Gene3D" id="3.30.70.1230">
    <property type="entry name" value="Nucleotide cyclase"/>
    <property type="match status" value="1"/>
</dbReference>
<keyword evidence="1" id="KW-0802">TPR repeat</keyword>
<dbReference type="InterPro" id="IPR019734">
    <property type="entry name" value="TPR_rpt"/>
</dbReference>
<gene>
    <name evidence="3" type="ORF">GCM10007857_26300</name>
</gene>
<dbReference type="SUPFAM" id="SSF48452">
    <property type="entry name" value="TPR-like"/>
    <property type="match status" value="1"/>
</dbReference>
<dbReference type="Gene3D" id="1.25.40.10">
    <property type="entry name" value="Tetratricopeptide repeat domain"/>
    <property type="match status" value="1"/>
</dbReference>
<reference evidence="4" key="1">
    <citation type="journal article" date="2019" name="Int. J. Syst. Evol. Microbiol.">
        <title>The Global Catalogue of Microorganisms (GCM) 10K type strain sequencing project: providing services to taxonomists for standard genome sequencing and annotation.</title>
        <authorList>
            <consortium name="The Broad Institute Genomics Platform"/>
            <consortium name="The Broad Institute Genome Sequencing Center for Infectious Disease"/>
            <person name="Wu L."/>
            <person name="Ma J."/>
        </authorList>
    </citation>
    <scope>NUCLEOTIDE SEQUENCE [LARGE SCALE GENOMIC DNA]</scope>
    <source>
        <strain evidence="4">NBRC 102520</strain>
    </source>
</reference>
<dbReference type="PROSITE" id="PS50005">
    <property type="entry name" value="TPR"/>
    <property type="match status" value="1"/>
</dbReference>
<protein>
    <submittedName>
        <fullName evidence="3">Adenylate cyclase</fullName>
    </submittedName>
</protein>
<evidence type="ECO:0000259" key="2">
    <source>
        <dbReference type="PROSITE" id="PS50125"/>
    </source>
</evidence>
<dbReference type="InterPro" id="IPR011990">
    <property type="entry name" value="TPR-like_helical_dom_sf"/>
</dbReference>
<dbReference type="InterPro" id="IPR001054">
    <property type="entry name" value="A/G_cyclase"/>
</dbReference>
<sequence length="583" mass="64446">MAQQRVERRLAAILAADVAGYSRLMGMDEAGTARRLRDHLAAMRPIVGKHDGRIVKTTGDGVLIEFPSVVAAVECAIKVQKLMARRNAKLIAEQRVLYRIGINLGEVLVEGDDILGDGVNIAARLEAIAEPGGICLSRSAYEQVKSKIDTQYADMGEQRLKNIADPLQVFRVNVGLAAAASAPPTLPLPDRPSIVVLPFTNLSDEPEHAYFADGVTEDLTTALSRLRWLFVIARNSAFVYKDKAVDVRTIARDLGVRYALEGSVRTAGQRIRITGQLIDGETAKHIWAEKYDRQLHDIFTVQDEITENIVAAIEPHLYAQEGYRAARQPPESVDVWGLVVRAIDLINKFGRKHNEEAQRLLRRAIEIDPNYARAHATLSWAIWWATLYYYVEDRSEGYRQSALRAQEALRLDQGEPWAHMTVGLNLSTSRQHQRALAEHQAALNLNPSFALAHTAYGWALLRAGRFDDAIAETAKALRMSPLDSFSGLYTTIHGLALLAARRFAEALPYLRASVAADAEFAGHYNALISCCGHLGLIEEAVEFTARRNTVGPPLRVGVLRDNLRGFAHCEVFAEGLIKAGIPE</sequence>
<comment type="caution">
    <text evidence="3">The sequence shown here is derived from an EMBL/GenBank/DDBJ whole genome shotgun (WGS) entry which is preliminary data.</text>
</comment>
<dbReference type="RefSeq" id="WP_284265689.1">
    <property type="nucleotide sequence ID" value="NZ_BSOW01000008.1"/>
</dbReference>
<dbReference type="Pfam" id="PF00211">
    <property type="entry name" value="Guanylate_cyc"/>
    <property type="match status" value="1"/>
</dbReference>
<dbReference type="EMBL" id="BSOW01000008">
    <property type="protein sequence ID" value="GLR85919.1"/>
    <property type="molecule type" value="Genomic_DNA"/>
</dbReference>
<feature type="domain" description="Guanylate cyclase" evidence="2">
    <location>
        <begin position="12"/>
        <end position="126"/>
    </location>
</feature>
<evidence type="ECO:0000313" key="4">
    <source>
        <dbReference type="Proteomes" id="UP001156905"/>
    </source>
</evidence>
<dbReference type="Proteomes" id="UP001156905">
    <property type="component" value="Unassembled WGS sequence"/>
</dbReference>
<evidence type="ECO:0000313" key="3">
    <source>
        <dbReference type="EMBL" id="GLR85919.1"/>
    </source>
</evidence>